<feature type="transmembrane region" description="Helical" evidence="5">
    <location>
        <begin position="216"/>
        <end position="240"/>
    </location>
</feature>
<evidence type="ECO:0000313" key="8">
    <source>
        <dbReference type="Proteomes" id="UP001156690"/>
    </source>
</evidence>
<evidence type="ECO:0000256" key="2">
    <source>
        <dbReference type="ARBA" id="ARBA00022692"/>
    </source>
</evidence>
<dbReference type="InterPro" id="IPR013525">
    <property type="entry name" value="ABC2_TM"/>
</dbReference>
<dbReference type="GO" id="GO:0005886">
    <property type="term" value="C:plasma membrane"/>
    <property type="evidence" value="ECO:0007669"/>
    <property type="project" value="UniProtKB-SubCell"/>
</dbReference>
<dbReference type="PANTHER" id="PTHR43027">
    <property type="entry name" value="DOXORUBICIN RESISTANCE ABC TRANSPORTER PERMEASE PROTEIN DRRC-RELATED"/>
    <property type="match status" value="1"/>
</dbReference>
<evidence type="ECO:0000259" key="6">
    <source>
        <dbReference type="PROSITE" id="PS51012"/>
    </source>
</evidence>
<evidence type="ECO:0000256" key="4">
    <source>
        <dbReference type="ARBA" id="ARBA00023136"/>
    </source>
</evidence>
<feature type="transmembrane region" description="Helical" evidence="5">
    <location>
        <begin position="252"/>
        <end position="270"/>
    </location>
</feature>
<reference evidence="8" key="1">
    <citation type="journal article" date="2019" name="Int. J. Syst. Evol. Microbiol.">
        <title>The Global Catalogue of Microorganisms (GCM) 10K type strain sequencing project: providing services to taxonomists for standard genome sequencing and annotation.</title>
        <authorList>
            <consortium name="The Broad Institute Genomics Platform"/>
            <consortium name="The Broad Institute Genome Sequencing Center for Infectious Disease"/>
            <person name="Wu L."/>
            <person name="Ma J."/>
        </authorList>
    </citation>
    <scope>NUCLEOTIDE SEQUENCE [LARGE SCALE GENOMIC DNA]</scope>
    <source>
        <strain evidence="8">NBRC 15640</strain>
    </source>
</reference>
<keyword evidence="5" id="KW-1003">Cell membrane</keyword>
<feature type="transmembrane region" description="Helical" evidence="5">
    <location>
        <begin position="139"/>
        <end position="162"/>
    </location>
</feature>
<comment type="subcellular location">
    <subcellularLocation>
        <location evidence="5">Cell inner membrane</location>
        <topology evidence="5">Multi-pass membrane protein</topology>
    </subcellularLocation>
    <subcellularLocation>
        <location evidence="1">Membrane</location>
        <topology evidence="1">Multi-pass membrane protein</topology>
    </subcellularLocation>
</comment>
<name>A0AAV5NUD5_9VIBR</name>
<evidence type="ECO:0000313" key="7">
    <source>
        <dbReference type="EMBL" id="GLQ74200.1"/>
    </source>
</evidence>
<accession>A0AAV5NUD5</accession>
<evidence type="ECO:0000256" key="1">
    <source>
        <dbReference type="ARBA" id="ARBA00004141"/>
    </source>
</evidence>
<dbReference type="AlphaFoldDB" id="A0AAV5NUD5"/>
<comment type="caution">
    <text evidence="7">The sequence shown here is derived from an EMBL/GenBank/DDBJ whole genome shotgun (WGS) entry which is preliminary data.</text>
</comment>
<feature type="domain" description="ABC transmembrane type-2" evidence="6">
    <location>
        <begin position="105"/>
        <end position="331"/>
    </location>
</feature>
<evidence type="ECO:0000256" key="5">
    <source>
        <dbReference type="RuleBase" id="RU361157"/>
    </source>
</evidence>
<gene>
    <name evidence="7" type="ORF">GCM10007932_35610</name>
</gene>
<proteinExistence type="inferred from homology"/>
<dbReference type="PANTHER" id="PTHR43027:SF2">
    <property type="entry name" value="TRANSPORT PERMEASE PROTEIN"/>
    <property type="match status" value="1"/>
</dbReference>
<keyword evidence="8" id="KW-1185">Reference proteome</keyword>
<feature type="transmembrane region" description="Helical" evidence="5">
    <location>
        <begin position="21"/>
        <end position="41"/>
    </location>
</feature>
<feature type="transmembrane region" description="Helical" evidence="5">
    <location>
        <begin position="188"/>
        <end position="210"/>
    </location>
</feature>
<dbReference type="InterPro" id="IPR047817">
    <property type="entry name" value="ABC2_TM_bact-type"/>
</dbReference>
<keyword evidence="4 5" id="KW-0472">Membrane</keyword>
<dbReference type="InterPro" id="IPR052902">
    <property type="entry name" value="ABC-2_transporter"/>
</dbReference>
<protein>
    <recommendedName>
        <fullName evidence="5">Transport permease protein</fullName>
    </recommendedName>
</protein>
<dbReference type="GO" id="GO:0140359">
    <property type="term" value="F:ABC-type transporter activity"/>
    <property type="evidence" value="ECO:0007669"/>
    <property type="project" value="InterPro"/>
</dbReference>
<dbReference type="Pfam" id="PF01061">
    <property type="entry name" value="ABC2_membrane"/>
    <property type="match status" value="1"/>
</dbReference>
<feature type="transmembrane region" description="Helical" evidence="5">
    <location>
        <begin position="306"/>
        <end position="328"/>
    </location>
</feature>
<keyword evidence="2 5" id="KW-0812">Transmembrane</keyword>
<keyword evidence="3 5" id="KW-1133">Transmembrane helix</keyword>
<dbReference type="RefSeq" id="WP_126607797.1">
    <property type="nucleotide sequence ID" value="NZ_AP025145.1"/>
</dbReference>
<sequence length="335" mass="37944">MYSRFLAVLVARNYEFMRDRSALGWNLVFPILMVIGFAFVFSDDNKVLYKVGVMNTKQEASQPFQDLRHLEFVEYADMSTAELKLQQHKIDILVDFKAKSYWVNQSSASGYIVEKLFLGQQPDFVKFTIDGKAIRYLDWVVPGILGVNMMFSCLFGVGYVIVRYRKNSVLKRLNATPLRAIEFLSAQVLSRLVIVMIISSGIFVACNVVFDFYMLGNYFTLLLVAFLGTSSIISLALLIACRSESEEFIGGMLNLISWPMMMLSGVWFSLEGSPEFIQQLTKVFPLTHMLESARAVMLDGAGLSDIWGHLVTLALMTVVFLLAGSYFFKWQGEAR</sequence>
<comment type="similarity">
    <text evidence="5">Belongs to the ABC-2 integral membrane protein family.</text>
</comment>
<dbReference type="EMBL" id="BSNX01000055">
    <property type="protein sequence ID" value="GLQ74200.1"/>
    <property type="molecule type" value="Genomic_DNA"/>
</dbReference>
<keyword evidence="5" id="KW-0813">Transport</keyword>
<dbReference type="Proteomes" id="UP001156690">
    <property type="component" value="Unassembled WGS sequence"/>
</dbReference>
<dbReference type="PROSITE" id="PS51012">
    <property type="entry name" value="ABC_TM2"/>
    <property type="match status" value="1"/>
</dbReference>
<organism evidence="7 8">
    <name type="scientific">Vibrio penaeicida</name>
    <dbReference type="NCBI Taxonomy" id="104609"/>
    <lineage>
        <taxon>Bacteria</taxon>
        <taxon>Pseudomonadati</taxon>
        <taxon>Pseudomonadota</taxon>
        <taxon>Gammaproteobacteria</taxon>
        <taxon>Vibrionales</taxon>
        <taxon>Vibrionaceae</taxon>
        <taxon>Vibrio</taxon>
    </lineage>
</organism>
<evidence type="ECO:0000256" key="3">
    <source>
        <dbReference type="ARBA" id="ARBA00022989"/>
    </source>
</evidence>